<evidence type="ECO:0000259" key="8">
    <source>
        <dbReference type="Pfam" id="PF06808"/>
    </source>
</evidence>
<comment type="function">
    <text evidence="7">Part of the tripartite ATP-independent periplasmic (TRAP) transport system.</text>
</comment>
<dbReference type="Pfam" id="PF06808">
    <property type="entry name" value="DctM"/>
    <property type="match status" value="1"/>
</dbReference>
<feature type="transmembrane region" description="Helical" evidence="7">
    <location>
        <begin position="359"/>
        <end position="384"/>
    </location>
</feature>
<feature type="transmembrane region" description="Helical" evidence="7">
    <location>
        <begin position="134"/>
        <end position="160"/>
    </location>
</feature>
<evidence type="ECO:0000256" key="4">
    <source>
        <dbReference type="ARBA" id="ARBA00022692"/>
    </source>
</evidence>
<sequence length="426" mass="44250">MGAFFGSFLLLLATGVPIAFALGVGGMFYLFLSGNGAVILALPQRMMAGVDQFILLTIPLFLLAGMLMNVGGITDRIVTFARAMVGHRRGGMSSVTVLSSGFFAGISGSATAEASALGSILIPAMQKQGIPPAYAAALVGVSSIMGPIIPPSITMIIYGVLSGTSIGQLFLAGVGPGLLLAGGLLAYAGYRARRDGFPVTPKMGWGDRRAATIRTLPALILPLIIVVGIKAGIFTPTEAAAVAVIYALIVGFAYRDLTLGRVWEAMIATTIVSSSILFITAMANIVAFVFTLEQVPTTIAQAVLTVSDNPIVVLIMLNLVLLVLGMFLEPISILILTMPILMQFLKIIGMDPVQFGTMVVLNVVIGMATPPVGILLFIVCAASGQSLTAVSREALPLLAVCLLVLVLVAALPAVTLWLPHAMLVGN</sequence>
<feature type="transmembrane region" description="Helical" evidence="7">
    <location>
        <begin position="53"/>
        <end position="74"/>
    </location>
</feature>
<keyword evidence="2" id="KW-1003">Cell membrane</keyword>
<feature type="transmembrane region" description="Helical" evidence="7">
    <location>
        <begin position="211"/>
        <end position="233"/>
    </location>
</feature>
<keyword evidence="7" id="KW-0813">Transport</keyword>
<keyword evidence="4 7" id="KW-0812">Transmembrane</keyword>
<feature type="transmembrane region" description="Helical" evidence="7">
    <location>
        <begin position="239"/>
        <end position="255"/>
    </location>
</feature>
<keyword evidence="6 7" id="KW-0472">Membrane</keyword>
<evidence type="ECO:0000256" key="5">
    <source>
        <dbReference type="ARBA" id="ARBA00022989"/>
    </source>
</evidence>
<comment type="subcellular location">
    <subcellularLocation>
        <location evidence="1 7">Cell inner membrane</location>
        <topology evidence="1 7">Multi-pass membrane protein</topology>
    </subcellularLocation>
</comment>
<evidence type="ECO:0000256" key="3">
    <source>
        <dbReference type="ARBA" id="ARBA00022519"/>
    </source>
</evidence>
<keyword evidence="10" id="KW-1185">Reference proteome</keyword>
<proteinExistence type="inferred from homology"/>
<reference evidence="9 10" key="1">
    <citation type="submission" date="2017-04" db="EMBL/GenBank/DDBJ databases">
        <authorList>
            <person name="Afonso C.L."/>
            <person name="Miller P.J."/>
            <person name="Scott M.A."/>
            <person name="Spackman E."/>
            <person name="Goraichik I."/>
            <person name="Dimitrov K.M."/>
            <person name="Suarez D.L."/>
            <person name="Swayne D.E."/>
        </authorList>
    </citation>
    <scope>NUCLEOTIDE SEQUENCE [LARGE SCALE GENOMIC DNA]</scope>
    <source>
        <strain evidence="9 10">B5P</strain>
    </source>
</reference>
<accession>A0A1X7PND4</accession>
<evidence type="ECO:0000256" key="7">
    <source>
        <dbReference type="RuleBase" id="RU369079"/>
    </source>
</evidence>
<dbReference type="OrthoDB" id="9790209at2"/>
<dbReference type="GO" id="GO:0005886">
    <property type="term" value="C:plasma membrane"/>
    <property type="evidence" value="ECO:0007669"/>
    <property type="project" value="UniProtKB-SubCell"/>
</dbReference>
<name>A0A1X7PND4_9HYPH</name>
<feature type="transmembrane region" description="Helical" evidence="7">
    <location>
        <begin position="311"/>
        <end position="338"/>
    </location>
</feature>
<dbReference type="PANTHER" id="PTHR33362">
    <property type="entry name" value="SIALIC ACID TRAP TRANSPORTER PERMEASE PROTEIN SIAT-RELATED"/>
    <property type="match status" value="1"/>
</dbReference>
<keyword evidence="3 7" id="KW-0997">Cell inner membrane</keyword>
<feature type="domain" description="TRAP C4-dicarboxylate transport system permease DctM subunit" evidence="8">
    <location>
        <begin position="5"/>
        <end position="413"/>
    </location>
</feature>
<protein>
    <recommendedName>
        <fullName evidence="7">TRAP transporter large permease protein</fullName>
    </recommendedName>
</protein>
<evidence type="ECO:0000313" key="9">
    <source>
        <dbReference type="EMBL" id="SMH52618.1"/>
    </source>
</evidence>
<dbReference type="PANTHER" id="PTHR33362:SF3">
    <property type="entry name" value="SIALIC ACID TRAP TRANSPORTER PERMEASE PROTEIN SIAT"/>
    <property type="match status" value="1"/>
</dbReference>
<dbReference type="Proteomes" id="UP000193083">
    <property type="component" value="Unassembled WGS sequence"/>
</dbReference>
<evidence type="ECO:0000256" key="1">
    <source>
        <dbReference type="ARBA" id="ARBA00004429"/>
    </source>
</evidence>
<organism evidence="9 10">
    <name type="scientific">Mesorhizobium australicum</name>
    <dbReference type="NCBI Taxonomy" id="536018"/>
    <lineage>
        <taxon>Bacteria</taxon>
        <taxon>Pseudomonadati</taxon>
        <taxon>Pseudomonadota</taxon>
        <taxon>Alphaproteobacteria</taxon>
        <taxon>Hyphomicrobiales</taxon>
        <taxon>Phyllobacteriaceae</taxon>
        <taxon>Mesorhizobium</taxon>
    </lineage>
</organism>
<feature type="transmembrane region" description="Helical" evidence="7">
    <location>
        <begin position="166"/>
        <end position="190"/>
    </location>
</feature>
<dbReference type="PIRSF" id="PIRSF006066">
    <property type="entry name" value="HI0050"/>
    <property type="match status" value="1"/>
</dbReference>
<dbReference type="RefSeq" id="WP_085466366.1">
    <property type="nucleotide sequence ID" value="NZ_FXBL01000004.1"/>
</dbReference>
<comment type="subunit">
    <text evidence="7">The complex comprises the extracytoplasmic solute receptor protein and the two transmembrane proteins.</text>
</comment>
<dbReference type="InterPro" id="IPR010656">
    <property type="entry name" value="DctM"/>
</dbReference>
<keyword evidence="5 7" id="KW-1133">Transmembrane helix</keyword>
<evidence type="ECO:0000256" key="6">
    <source>
        <dbReference type="ARBA" id="ARBA00023136"/>
    </source>
</evidence>
<dbReference type="NCBIfam" id="TIGR00786">
    <property type="entry name" value="dctM"/>
    <property type="match status" value="1"/>
</dbReference>
<dbReference type="EMBL" id="FXBL01000004">
    <property type="protein sequence ID" value="SMH52618.1"/>
    <property type="molecule type" value="Genomic_DNA"/>
</dbReference>
<feature type="transmembrane region" description="Helical" evidence="7">
    <location>
        <begin position="6"/>
        <end position="32"/>
    </location>
</feature>
<dbReference type="AlphaFoldDB" id="A0A1X7PND4"/>
<evidence type="ECO:0000256" key="2">
    <source>
        <dbReference type="ARBA" id="ARBA00022475"/>
    </source>
</evidence>
<evidence type="ECO:0000313" key="10">
    <source>
        <dbReference type="Proteomes" id="UP000193083"/>
    </source>
</evidence>
<gene>
    <name evidence="9" type="ORF">SAMN02982922_4702</name>
</gene>
<feature type="transmembrane region" description="Helical" evidence="7">
    <location>
        <begin position="267"/>
        <end position="291"/>
    </location>
</feature>
<comment type="similarity">
    <text evidence="7">Belongs to the TRAP transporter large permease family.</text>
</comment>
<feature type="transmembrane region" description="Helical" evidence="7">
    <location>
        <begin position="396"/>
        <end position="418"/>
    </location>
</feature>
<feature type="transmembrane region" description="Helical" evidence="7">
    <location>
        <begin position="94"/>
        <end position="122"/>
    </location>
</feature>
<dbReference type="InterPro" id="IPR004681">
    <property type="entry name" value="TRAP_DctM"/>
</dbReference>
<dbReference type="GO" id="GO:0022857">
    <property type="term" value="F:transmembrane transporter activity"/>
    <property type="evidence" value="ECO:0007669"/>
    <property type="project" value="UniProtKB-UniRule"/>
</dbReference>